<keyword evidence="3 8" id="KW-0687">Ribonucleoprotein</keyword>
<evidence type="ECO:0000259" key="10">
    <source>
        <dbReference type="Pfam" id="PF00298"/>
    </source>
</evidence>
<dbReference type="SUPFAM" id="SSF46906">
    <property type="entry name" value="Ribosomal protein L11, C-terminal domain"/>
    <property type="match status" value="1"/>
</dbReference>
<keyword evidence="13" id="KW-1185">Reference proteome</keyword>
<feature type="domain" description="Large ribosomal subunit protein uL11 N-terminal" evidence="11">
    <location>
        <begin position="44"/>
        <end position="75"/>
    </location>
</feature>
<dbReference type="InterPro" id="IPR036769">
    <property type="entry name" value="Ribosomal_uL11_C_sf"/>
</dbReference>
<dbReference type="Gene3D" id="1.10.10.250">
    <property type="entry name" value="Ribosomal protein L11, C-terminal domain"/>
    <property type="match status" value="1"/>
</dbReference>
<evidence type="ECO:0000256" key="4">
    <source>
        <dbReference type="ARBA" id="ARBA00035203"/>
    </source>
</evidence>
<evidence type="ECO:0000256" key="7">
    <source>
        <dbReference type="ARBA" id="ARBA00046571"/>
    </source>
</evidence>
<dbReference type="PANTHER" id="PTHR11661:SF2">
    <property type="entry name" value="LARGE RIBOSOMAL SUBUNIT PROTEIN UL11"/>
    <property type="match status" value="1"/>
</dbReference>
<evidence type="ECO:0000256" key="8">
    <source>
        <dbReference type="RuleBase" id="RU003978"/>
    </source>
</evidence>
<dbReference type="Proteomes" id="UP000694680">
    <property type="component" value="Chromosome 3"/>
</dbReference>
<feature type="domain" description="Large ribosomal subunit protein uL11 C-terminal" evidence="10">
    <location>
        <begin position="80"/>
        <end position="149"/>
    </location>
</feature>
<dbReference type="SMART" id="SM00649">
    <property type="entry name" value="RL11"/>
    <property type="match status" value="1"/>
</dbReference>
<keyword evidence="2 8" id="KW-0689">Ribosomal protein</keyword>
<comment type="function">
    <text evidence="6">Component of the large ribosomal subunit. The ribosome is a large ribonucleoprotein complex responsible for the synthesis of proteins in the cell. Binds directly to 26S ribosomal RNA.</text>
</comment>
<comment type="subunit">
    <text evidence="7">Component of the large ribosomal subunit. Mature ribosomes consist of a small (40S) and a large (60S) subunit. The 40S subunit contains about 33 different proteins and 1 molecule of RNA (18S). The 60S subunit contains about 49 different proteins and 3 molecules of RNA (28S, 5.8S and 5S).</text>
</comment>
<dbReference type="GO" id="GO:0070180">
    <property type="term" value="F:large ribosomal subunit rRNA binding"/>
    <property type="evidence" value="ECO:0007669"/>
    <property type="project" value="TreeGrafter"/>
</dbReference>
<dbReference type="Ensembl" id="ENSGWIT00000013179.1">
    <property type="protein sequence ID" value="ENSGWIP00000011791.1"/>
    <property type="gene ID" value="ENSGWIG00000006923.1"/>
</dbReference>
<comment type="similarity">
    <text evidence="1 8">Belongs to the universal ribosomal protein uL11 family.</text>
</comment>
<dbReference type="PANTHER" id="PTHR11661">
    <property type="entry name" value="60S RIBOSOMAL PROTEIN L12"/>
    <property type="match status" value="1"/>
</dbReference>
<evidence type="ECO:0000256" key="6">
    <source>
        <dbReference type="ARBA" id="ARBA00045484"/>
    </source>
</evidence>
<feature type="compositionally biased region" description="Polar residues" evidence="9">
    <location>
        <begin position="18"/>
        <end position="42"/>
    </location>
</feature>
<evidence type="ECO:0000313" key="12">
    <source>
        <dbReference type="Ensembl" id="ENSGWIP00000011791.1"/>
    </source>
</evidence>
<evidence type="ECO:0000256" key="1">
    <source>
        <dbReference type="ARBA" id="ARBA00010537"/>
    </source>
</evidence>
<organism evidence="12 13">
    <name type="scientific">Gouania willdenowi</name>
    <name type="common">Blunt-snouted clingfish</name>
    <name type="synonym">Lepadogaster willdenowi</name>
    <dbReference type="NCBI Taxonomy" id="441366"/>
    <lineage>
        <taxon>Eukaryota</taxon>
        <taxon>Metazoa</taxon>
        <taxon>Chordata</taxon>
        <taxon>Craniata</taxon>
        <taxon>Vertebrata</taxon>
        <taxon>Euteleostomi</taxon>
        <taxon>Actinopterygii</taxon>
        <taxon>Neopterygii</taxon>
        <taxon>Teleostei</taxon>
        <taxon>Neoteleostei</taxon>
        <taxon>Acanthomorphata</taxon>
        <taxon>Ovalentaria</taxon>
        <taxon>Blenniimorphae</taxon>
        <taxon>Blenniiformes</taxon>
        <taxon>Gobiesocoidei</taxon>
        <taxon>Gobiesocidae</taxon>
        <taxon>Gobiesocinae</taxon>
        <taxon>Gouania</taxon>
    </lineage>
</organism>
<dbReference type="InterPro" id="IPR036796">
    <property type="entry name" value="Ribosomal_uL11_N_sf"/>
</dbReference>
<reference evidence="12" key="2">
    <citation type="submission" date="2025-08" db="UniProtKB">
        <authorList>
            <consortium name="Ensembl"/>
        </authorList>
    </citation>
    <scope>IDENTIFICATION</scope>
</reference>
<reference evidence="12" key="1">
    <citation type="submission" date="2020-06" db="EMBL/GenBank/DDBJ databases">
        <authorList>
            <consortium name="Wellcome Sanger Institute Data Sharing"/>
        </authorList>
    </citation>
    <scope>NUCLEOTIDE SEQUENCE [LARGE SCALE GENOMIC DNA]</scope>
</reference>
<dbReference type="Gene3D" id="3.30.1550.10">
    <property type="entry name" value="Ribosomal protein L11/L12, N-terminal domain"/>
    <property type="match status" value="1"/>
</dbReference>
<evidence type="ECO:0000256" key="2">
    <source>
        <dbReference type="ARBA" id="ARBA00022980"/>
    </source>
</evidence>
<accession>A0A8C5G3N3</accession>
<dbReference type="Pfam" id="PF00298">
    <property type="entry name" value="Ribosomal_L11"/>
    <property type="match status" value="1"/>
</dbReference>
<evidence type="ECO:0000256" key="5">
    <source>
        <dbReference type="ARBA" id="ARBA00035320"/>
    </source>
</evidence>
<dbReference type="GO" id="GO:0003735">
    <property type="term" value="F:structural constituent of ribosome"/>
    <property type="evidence" value="ECO:0007669"/>
    <property type="project" value="InterPro"/>
</dbReference>
<dbReference type="InterPro" id="IPR020785">
    <property type="entry name" value="Ribosomal_uL11_CS"/>
</dbReference>
<dbReference type="PROSITE" id="PS00359">
    <property type="entry name" value="RIBOSOMAL_L11"/>
    <property type="match status" value="1"/>
</dbReference>
<evidence type="ECO:0000256" key="9">
    <source>
        <dbReference type="SAM" id="MobiDB-lite"/>
    </source>
</evidence>
<reference evidence="12" key="3">
    <citation type="submission" date="2025-09" db="UniProtKB">
        <authorList>
            <consortium name="Ensembl"/>
        </authorList>
    </citation>
    <scope>IDENTIFICATION</scope>
</reference>
<dbReference type="FunFam" id="1.10.10.250:FF:000002">
    <property type="entry name" value="60S ribosomal protein L12"/>
    <property type="match status" value="1"/>
</dbReference>
<name>A0A8C5G3N3_GOUWI</name>
<dbReference type="InterPro" id="IPR000911">
    <property type="entry name" value="Ribosomal_uL11"/>
</dbReference>
<evidence type="ECO:0000256" key="3">
    <source>
        <dbReference type="ARBA" id="ARBA00023274"/>
    </source>
</evidence>
<dbReference type="AlphaFoldDB" id="A0A8C5G3N3"/>
<proteinExistence type="inferred from homology"/>
<dbReference type="GO" id="GO:0022625">
    <property type="term" value="C:cytosolic large ribosomal subunit"/>
    <property type="evidence" value="ECO:0007669"/>
    <property type="project" value="TreeGrafter"/>
</dbReference>
<dbReference type="SUPFAM" id="SSF54747">
    <property type="entry name" value="Ribosomal L11/L12e N-terminal domain"/>
    <property type="match status" value="1"/>
</dbReference>
<protein>
    <recommendedName>
        <fullName evidence="4">Large ribosomal subunit protein uL11</fullName>
    </recommendedName>
    <alternativeName>
        <fullName evidence="5">60S ribosomal protein L12</fullName>
    </alternativeName>
</protein>
<dbReference type="Pfam" id="PF03946">
    <property type="entry name" value="Ribosomal_L11_N"/>
    <property type="match status" value="1"/>
</dbReference>
<dbReference type="InterPro" id="IPR020783">
    <property type="entry name" value="Ribosomal_uL11_C"/>
</dbReference>
<dbReference type="InterPro" id="IPR020784">
    <property type="entry name" value="Ribosomal_uL11_N"/>
</dbReference>
<feature type="region of interest" description="Disordered" evidence="9">
    <location>
        <begin position="1"/>
        <end position="48"/>
    </location>
</feature>
<dbReference type="GO" id="GO:0006412">
    <property type="term" value="P:translation"/>
    <property type="evidence" value="ECO:0007669"/>
    <property type="project" value="InterPro"/>
</dbReference>
<gene>
    <name evidence="12" type="primary">rpl12</name>
</gene>
<evidence type="ECO:0000259" key="11">
    <source>
        <dbReference type="Pfam" id="PF03946"/>
    </source>
</evidence>
<sequence>RCNSNRSSRSRVHPTPSPTQAELSSTYTAPTCLPNSTPTRLKSSPKKVGDDIAKATGDWKGLRITVKLTIQNRQAAIEVVPSASALIIKALKEPPRDRKKVKNIKHSGSVTFDEIVGVARVMRPRSIARELSGTIKEILGTAQSVGCTIDGRPPHDVIDDINSGKVECPTE</sequence>
<evidence type="ECO:0000313" key="13">
    <source>
        <dbReference type="Proteomes" id="UP000694680"/>
    </source>
</evidence>